<reference evidence="1" key="1">
    <citation type="submission" date="2023-03" db="EMBL/GenBank/DDBJ databases">
        <title>Massive genome expansion in bonnet fungi (Mycena s.s.) driven by repeated elements and novel gene families across ecological guilds.</title>
        <authorList>
            <consortium name="Lawrence Berkeley National Laboratory"/>
            <person name="Harder C.B."/>
            <person name="Miyauchi S."/>
            <person name="Viragh M."/>
            <person name="Kuo A."/>
            <person name="Thoen E."/>
            <person name="Andreopoulos B."/>
            <person name="Lu D."/>
            <person name="Skrede I."/>
            <person name="Drula E."/>
            <person name="Henrissat B."/>
            <person name="Morin E."/>
            <person name="Kohler A."/>
            <person name="Barry K."/>
            <person name="LaButti K."/>
            <person name="Morin E."/>
            <person name="Salamov A."/>
            <person name="Lipzen A."/>
            <person name="Mereny Z."/>
            <person name="Hegedus B."/>
            <person name="Baldrian P."/>
            <person name="Stursova M."/>
            <person name="Weitz H."/>
            <person name="Taylor A."/>
            <person name="Grigoriev I.V."/>
            <person name="Nagy L.G."/>
            <person name="Martin F."/>
            <person name="Kauserud H."/>
        </authorList>
    </citation>
    <scope>NUCLEOTIDE SEQUENCE</scope>
    <source>
        <strain evidence="1">CBHHK002</strain>
    </source>
</reference>
<gene>
    <name evidence="1" type="ORF">DFH08DRAFT_709600</name>
</gene>
<dbReference type="Proteomes" id="UP001218218">
    <property type="component" value="Unassembled WGS sequence"/>
</dbReference>
<evidence type="ECO:0000313" key="1">
    <source>
        <dbReference type="EMBL" id="KAJ7328260.1"/>
    </source>
</evidence>
<comment type="caution">
    <text evidence="1">The sequence shown here is derived from an EMBL/GenBank/DDBJ whole genome shotgun (WGS) entry which is preliminary data.</text>
</comment>
<keyword evidence="2" id="KW-1185">Reference proteome</keyword>
<evidence type="ECO:0000313" key="2">
    <source>
        <dbReference type="Proteomes" id="UP001218218"/>
    </source>
</evidence>
<accession>A0AAD6ZLX5</accession>
<protein>
    <submittedName>
        <fullName evidence="1">Uncharacterized protein</fullName>
    </submittedName>
</protein>
<proteinExistence type="predicted"/>
<dbReference type="AlphaFoldDB" id="A0AAD6ZLX5"/>
<dbReference type="EMBL" id="JARIHO010000039">
    <property type="protein sequence ID" value="KAJ7328260.1"/>
    <property type="molecule type" value="Genomic_DNA"/>
</dbReference>
<sequence length="695" mass="78174">METIAHNSRTQTHPHGVDLLRNKNILSLLGPFDGKVAAWAHIGAQHYFITTNTDYVPAAPSLQLPHAVYLRTDMRYGTDDPTLWPQQWTEQYCHLPLISKKGARPELDVMWWNPGQADFKIGSALTRGLGRLAHAQFSRLLPPINELVVRCKDLRRRSPAIALPLFGELIQQILMWLEQLQTLPMTYPKMLFALTSLQRGFLELDALYNYMTIYKTRMNDYMAPTAAGTAVAQFVGAFTSVPTVAQQLWAAGVPFWFLRPYEVFDTENILAIVPLVEPWDTLALPDPVAHGEGAPPTLYSGNSTRDKISAIHRATRQTPWYHDPFETSFTPACSPSPAPDPATSVACSSRPVVPHCTCFSFDHGFPTNYLIAAGPVANGSRGAAHSNNLQHMHPPKAPPKVPAKGRTKVERDKFAVLAVEGMPPSIVCMAVALAKVDRSVPSTSGGADKRYVLPEPALFVNTTPERRRKFLHHWNLLADGFIYMLTQNTQLLSAQEWRDILEGQVNKHGHPGSRSYRRSEKLEDRIRPALQVSNVDSIEGLPVPIESLPEFSLEQTQEIVWQVAETSFRFEFCSMDRRASRKNRLDEVKACFAGPMLVRVPLEMSKRGWAAATLEERHPYVVRTATLMLDWMTRCPCDRIIGRVAEHFPWSSSQMESLETAVCCYYTQAFWEYVGRAAVIPLRLEHDLEKEDGEL</sequence>
<organism evidence="1 2">
    <name type="scientific">Mycena albidolilacea</name>
    <dbReference type="NCBI Taxonomy" id="1033008"/>
    <lineage>
        <taxon>Eukaryota</taxon>
        <taxon>Fungi</taxon>
        <taxon>Dikarya</taxon>
        <taxon>Basidiomycota</taxon>
        <taxon>Agaricomycotina</taxon>
        <taxon>Agaricomycetes</taxon>
        <taxon>Agaricomycetidae</taxon>
        <taxon>Agaricales</taxon>
        <taxon>Marasmiineae</taxon>
        <taxon>Mycenaceae</taxon>
        <taxon>Mycena</taxon>
    </lineage>
</organism>
<name>A0AAD6ZLX5_9AGAR</name>